<feature type="transmembrane region" description="Helical" evidence="5">
    <location>
        <begin position="112"/>
        <end position="130"/>
    </location>
</feature>
<gene>
    <name evidence="7" type="ORF">S03H2_20240</name>
</gene>
<feature type="transmembrane region" description="Helical" evidence="5">
    <location>
        <begin position="154"/>
        <end position="173"/>
    </location>
</feature>
<dbReference type="GO" id="GO:0005886">
    <property type="term" value="C:plasma membrane"/>
    <property type="evidence" value="ECO:0007669"/>
    <property type="project" value="TreeGrafter"/>
</dbReference>
<evidence type="ECO:0000256" key="2">
    <source>
        <dbReference type="ARBA" id="ARBA00022692"/>
    </source>
</evidence>
<keyword evidence="2 5" id="KW-0812">Transmembrane</keyword>
<evidence type="ECO:0000256" key="3">
    <source>
        <dbReference type="ARBA" id="ARBA00022989"/>
    </source>
</evidence>
<dbReference type="GO" id="GO:0008273">
    <property type="term" value="F:calcium, potassium:sodium antiporter activity"/>
    <property type="evidence" value="ECO:0007669"/>
    <property type="project" value="TreeGrafter"/>
</dbReference>
<accession>X1EQ44</accession>
<evidence type="ECO:0000256" key="4">
    <source>
        <dbReference type="ARBA" id="ARBA00023136"/>
    </source>
</evidence>
<keyword evidence="4 5" id="KW-0472">Membrane</keyword>
<keyword evidence="3 5" id="KW-1133">Transmembrane helix</keyword>
<dbReference type="InterPro" id="IPR004837">
    <property type="entry name" value="NaCa_Exmemb"/>
</dbReference>
<protein>
    <recommendedName>
        <fullName evidence="6">Sodium/calcium exchanger membrane region domain-containing protein</fullName>
    </recommendedName>
</protein>
<proteinExistence type="predicted"/>
<feature type="transmembrane region" description="Helical" evidence="5">
    <location>
        <begin position="53"/>
        <end position="75"/>
    </location>
</feature>
<evidence type="ECO:0000259" key="6">
    <source>
        <dbReference type="Pfam" id="PF01699"/>
    </source>
</evidence>
<dbReference type="GO" id="GO:0006874">
    <property type="term" value="P:intracellular calcium ion homeostasis"/>
    <property type="evidence" value="ECO:0007669"/>
    <property type="project" value="TreeGrafter"/>
</dbReference>
<dbReference type="GO" id="GO:0005262">
    <property type="term" value="F:calcium channel activity"/>
    <property type="evidence" value="ECO:0007669"/>
    <property type="project" value="TreeGrafter"/>
</dbReference>
<dbReference type="Gene3D" id="1.20.1420.30">
    <property type="entry name" value="NCX, central ion-binding region"/>
    <property type="match status" value="1"/>
</dbReference>
<dbReference type="Pfam" id="PF01699">
    <property type="entry name" value="Na_Ca_ex"/>
    <property type="match status" value="1"/>
</dbReference>
<comment type="subcellular location">
    <subcellularLocation>
        <location evidence="1">Membrane</location>
        <topology evidence="1">Multi-pass membrane protein</topology>
    </subcellularLocation>
</comment>
<organism evidence="7">
    <name type="scientific">marine sediment metagenome</name>
    <dbReference type="NCBI Taxonomy" id="412755"/>
    <lineage>
        <taxon>unclassified sequences</taxon>
        <taxon>metagenomes</taxon>
        <taxon>ecological metagenomes</taxon>
    </lineage>
</organism>
<evidence type="ECO:0000256" key="5">
    <source>
        <dbReference type="SAM" id="Phobius"/>
    </source>
</evidence>
<dbReference type="PANTHER" id="PTHR10846">
    <property type="entry name" value="SODIUM/POTASSIUM/CALCIUM EXCHANGER"/>
    <property type="match status" value="1"/>
</dbReference>
<reference evidence="7" key="1">
    <citation type="journal article" date="2014" name="Front. Microbiol.">
        <title>High frequency of phylogenetically diverse reductive dehalogenase-homologous genes in deep subseafloor sedimentary metagenomes.</title>
        <authorList>
            <person name="Kawai M."/>
            <person name="Futagami T."/>
            <person name="Toyoda A."/>
            <person name="Takaki Y."/>
            <person name="Nishi S."/>
            <person name="Hori S."/>
            <person name="Arai W."/>
            <person name="Tsubouchi T."/>
            <person name="Morono Y."/>
            <person name="Uchiyama I."/>
            <person name="Ito T."/>
            <person name="Fujiyama A."/>
            <person name="Inagaki F."/>
            <person name="Takami H."/>
        </authorList>
    </citation>
    <scope>NUCLEOTIDE SEQUENCE</scope>
    <source>
        <strain evidence="7">Expedition CK06-06</strain>
    </source>
</reference>
<dbReference type="EMBL" id="BARU01010645">
    <property type="protein sequence ID" value="GAH35486.1"/>
    <property type="molecule type" value="Genomic_DNA"/>
</dbReference>
<name>X1EQ44_9ZZZZ</name>
<feature type="non-terminal residue" evidence="7">
    <location>
        <position position="190"/>
    </location>
</feature>
<dbReference type="InterPro" id="IPR004481">
    <property type="entry name" value="K/Na/Ca-exchanger"/>
</dbReference>
<feature type="domain" description="Sodium/calcium exchanger membrane region" evidence="6">
    <location>
        <begin position="3"/>
        <end position="127"/>
    </location>
</feature>
<dbReference type="InterPro" id="IPR044880">
    <property type="entry name" value="NCX_ion-bd_dom_sf"/>
</dbReference>
<comment type="caution">
    <text evidence="7">The sequence shown here is derived from an EMBL/GenBank/DDBJ whole genome shotgun (WGS) entry which is preliminary data.</text>
</comment>
<evidence type="ECO:0000256" key="1">
    <source>
        <dbReference type="ARBA" id="ARBA00004141"/>
    </source>
</evidence>
<evidence type="ECO:0000313" key="7">
    <source>
        <dbReference type="EMBL" id="GAH35486.1"/>
    </source>
</evidence>
<feature type="transmembrane region" description="Helical" evidence="5">
    <location>
        <begin position="23"/>
        <end position="47"/>
    </location>
</feature>
<sequence length="190" mass="20602">MKAAGYFTDSAEKIGLYFGLPDFIVGVTIVAFGTSLPEIISSIFAVLGNSSEIVIGNVLGSNITNIFLVIGLAAIIGGKLKIIYEIIHIDLPLLMGSAFFLTATIWDGAFTLPEAILCLAGIVVYFLHAVSTKKKRAGIETEQKLKGRNIERKTIIILFVSAFFIFLGGKYTIESVIKLSEILNINKEII</sequence>
<dbReference type="PANTHER" id="PTHR10846:SF8">
    <property type="entry name" value="INNER MEMBRANE PROTEIN YRBG"/>
    <property type="match status" value="1"/>
</dbReference>
<dbReference type="AlphaFoldDB" id="X1EQ44"/>